<accession>A0A2R5HI99</accession>
<dbReference type="SUPFAM" id="SSF53850">
    <property type="entry name" value="Periplasmic binding protein-like II"/>
    <property type="match status" value="1"/>
</dbReference>
<feature type="transmembrane region" description="Helical" evidence="7">
    <location>
        <begin position="7"/>
        <end position="27"/>
    </location>
</feature>
<dbReference type="GO" id="GO:0016020">
    <property type="term" value="C:membrane"/>
    <property type="evidence" value="ECO:0007669"/>
    <property type="project" value="UniProtKB-SubCell"/>
</dbReference>
<evidence type="ECO:0000256" key="3">
    <source>
        <dbReference type="ARBA" id="ARBA00023136"/>
    </source>
</evidence>
<evidence type="ECO:0000256" key="6">
    <source>
        <dbReference type="PIRNR" id="PIRNR002854"/>
    </source>
</evidence>
<dbReference type="Proteomes" id="UP000245021">
    <property type="component" value="Unassembled WGS sequence"/>
</dbReference>
<evidence type="ECO:0000256" key="5">
    <source>
        <dbReference type="ARBA" id="ARBA00023288"/>
    </source>
</evidence>
<reference evidence="8 9" key="1">
    <citation type="journal article" date="2018" name="Genome Announc.">
        <title>Draft Genome Sequence of Lactococcus sp. Strain NtB2 (JCM 32569), Isolated from the Gut of the Higher Termite Nasutitermes takasagoensis.</title>
        <authorList>
            <person name="Noda S."/>
            <person name="Aihara C."/>
            <person name="Yuki M."/>
            <person name="Ohkuma M."/>
        </authorList>
    </citation>
    <scope>NUCLEOTIDE SEQUENCE [LARGE SCALE GENOMIC DNA]</scope>
    <source>
        <strain evidence="8 9">NtB2</strain>
    </source>
</reference>
<comment type="similarity">
    <text evidence="6">Belongs to the nlpA lipoprotein family.</text>
</comment>
<evidence type="ECO:0000256" key="1">
    <source>
        <dbReference type="ARBA" id="ARBA00004635"/>
    </source>
</evidence>
<evidence type="ECO:0000313" key="9">
    <source>
        <dbReference type="Proteomes" id="UP000245021"/>
    </source>
</evidence>
<dbReference type="OrthoDB" id="9812878at2"/>
<sequence>MHPRNRNILITVAVIIVVAVAAFLTFGNNKKGNASSKTVNVGIMAPTAQDKEVNEAWVKEAKDKYGINIKFTQFTDYTQPNKALTNGSVDLNQFQHYAFLAAWNKANKSDIVPIGDTIITPIHLYSNKYKELSELPDGASIALPNDPSNESRGLYLLEGKGLIKLKVSGDTLATPSDVTSNPKNLQFKLLDAAQTARALDSVDASIINQNYAASANIPLSKSIAVEPLNVNAHQWINFIAANKKDEDNATYKEVVKAFQSDAVKSAIKKAYSDGSELAAWDLKLK</sequence>
<dbReference type="PANTHER" id="PTHR30429:SF0">
    <property type="entry name" value="METHIONINE-BINDING LIPOPROTEIN METQ"/>
    <property type="match status" value="1"/>
</dbReference>
<evidence type="ECO:0000313" key="8">
    <source>
        <dbReference type="EMBL" id="GBG96010.1"/>
    </source>
</evidence>
<dbReference type="EMBL" id="BFFO01000001">
    <property type="protein sequence ID" value="GBG96010.1"/>
    <property type="molecule type" value="Genomic_DNA"/>
</dbReference>
<proteinExistence type="inferred from homology"/>
<protein>
    <recommendedName>
        <fullName evidence="6">Lipoprotein</fullName>
    </recommendedName>
</protein>
<dbReference type="InterPro" id="IPR004872">
    <property type="entry name" value="Lipoprotein_NlpA"/>
</dbReference>
<keyword evidence="2" id="KW-0732">Signal</keyword>
<keyword evidence="7" id="KW-1133">Transmembrane helix</keyword>
<dbReference type="PANTHER" id="PTHR30429">
    <property type="entry name" value="D-METHIONINE-BINDING LIPOPROTEIN METQ"/>
    <property type="match status" value="1"/>
</dbReference>
<keyword evidence="5 6" id="KW-0449">Lipoprotein</keyword>
<dbReference type="PIRSF" id="PIRSF002854">
    <property type="entry name" value="MetQ"/>
    <property type="match status" value="1"/>
</dbReference>
<dbReference type="Pfam" id="PF03180">
    <property type="entry name" value="Lipoprotein_9"/>
    <property type="match status" value="1"/>
</dbReference>
<dbReference type="Gene3D" id="3.40.190.10">
    <property type="entry name" value="Periplasmic binding protein-like II"/>
    <property type="match status" value="2"/>
</dbReference>
<organism evidence="8 9">
    <name type="scientific">Lactococcus termiticola</name>
    <dbReference type="NCBI Taxonomy" id="2169526"/>
    <lineage>
        <taxon>Bacteria</taxon>
        <taxon>Bacillati</taxon>
        <taxon>Bacillota</taxon>
        <taxon>Bacilli</taxon>
        <taxon>Lactobacillales</taxon>
        <taxon>Streptococcaceae</taxon>
        <taxon>Lactococcus</taxon>
    </lineage>
</organism>
<gene>
    <name evidence="8" type="primary">metQ</name>
    <name evidence="8" type="ORF">NtB2_00112</name>
</gene>
<evidence type="ECO:0000256" key="2">
    <source>
        <dbReference type="ARBA" id="ARBA00022729"/>
    </source>
</evidence>
<keyword evidence="7" id="KW-0812">Transmembrane</keyword>
<keyword evidence="9" id="KW-1185">Reference proteome</keyword>
<dbReference type="RefSeq" id="WP_109245002.1">
    <property type="nucleotide sequence ID" value="NZ_BFFO01000001.1"/>
</dbReference>
<name>A0A2R5HI99_9LACT</name>
<dbReference type="AlphaFoldDB" id="A0A2R5HI99"/>
<evidence type="ECO:0000256" key="4">
    <source>
        <dbReference type="ARBA" id="ARBA00023139"/>
    </source>
</evidence>
<keyword evidence="4" id="KW-0564">Palmitate</keyword>
<comment type="caution">
    <text evidence="8">The sequence shown here is derived from an EMBL/GenBank/DDBJ whole genome shotgun (WGS) entry which is preliminary data.</text>
</comment>
<comment type="subcellular location">
    <subcellularLocation>
        <location evidence="1">Membrane</location>
        <topology evidence="1">Lipid-anchor</topology>
    </subcellularLocation>
</comment>
<keyword evidence="3 7" id="KW-0472">Membrane</keyword>
<evidence type="ECO:0000256" key="7">
    <source>
        <dbReference type="SAM" id="Phobius"/>
    </source>
</evidence>